<keyword evidence="3" id="KW-0479">Metal-binding</keyword>
<feature type="chain" id="PRO_5022960526" evidence="8">
    <location>
        <begin position="22"/>
        <end position="582"/>
    </location>
</feature>
<evidence type="ECO:0000256" key="5">
    <source>
        <dbReference type="ARBA" id="ARBA00022801"/>
    </source>
</evidence>
<keyword evidence="6" id="KW-0106">Calcium</keyword>
<evidence type="ECO:0000259" key="9">
    <source>
        <dbReference type="Pfam" id="PF00884"/>
    </source>
</evidence>
<dbReference type="Proteomes" id="UP000315471">
    <property type="component" value="Unassembled WGS sequence"/>
</dbReference>
<evidence type="ECO:0000313" key="11">
    <source>
        <dbReference type="Proteomes" id="UP000315471"/>
    </source>
</evidence>
<evidence type="ECO:0000313" key="10">
    <source>
        <dbReference type="EMBL" id="TWU39962.1"/>
    </source>
</evidence>
<dbReference type="PANTHER" id="PTHR45953:SF1">
    <property type="entry name" value="IDURONATE 2-SULFATASE"/>
    <property type="match status" value="1"/>
</dbReference>
<dbReference type="SUPFAM" id="SSF53649">
    <property type="entry name" value="Alkaline phosphatase-like"/>
    <property type="match status" value="1"/>
</dbReference>
<feature type="signal peptide" evidence="8">
    <location>
        <begin position="1"/>
        <end position="21"/>
    </location>
</feature>
<organism evidence="10 11">
    <name type="scientific">Novipirellula aureliae</name>
    <dbReference type="NCBI Taxonomy" id="2527966"/>
    <lineage>
        <taxon>Bacteria</taxon>
        <taxon>Pseudomonadati</taxon>
        <taxon>Planctomycetota</taxon>
        <taxon>Planctomycetia</taxon>
        <taxon>Pirellulales</taxon>
        <taxon>Pirellulaceae</taxon>
        <taxon>Novipirellula</taxon>
    </lineage>
</organism>
<comment type="caution">
    <text evidence="10">The sequence shown here is derived from an EMBL/GenBank/DDBJ whole genome shotgun (WGS) entry which is preliminary data.</text>
</comment>
<dbReference type="RefSeq" id="WP_146600616.1">
    <property type="nucleotide sequence ID" value="NZ_SJPY01000005.1"/>
</dbReference>
<proteinExistence type="inferred from homology"/>
<reference evidence="10 11" key="1">
    <citation type="submission" date="2019-02" db="EMBL/GenBank/DDBJ databases">
        <title>Deep-cultivation of Planctomycetes and their phenomic and genomic characterization uncovers novel biology.</title>
        <authorList>
            <person name="Wiegand S."/>
            <person name="Jogler M."/>
            <person name="Boedeker C."/>
            <person name="Pinto D."/>
            <person name="Vollmers J."/>
            <person name="Rivas-Marin E."/>
            <person name="Kohn T."/>
            <person name="Peeters S.H."/>
            <person name="Heuer A."/>
            <person name="Rast P."/>
            <person name="Oberbeckmann S."/>
            <person name="Bunk B."/>
            <person name="Jeske O."/>
            <person name="Meyerdierks A."/>
            <person name="Storesund J.E."/>
            <person name="Kallscheuer N."/>
            <person name="Luecker S."/>
            <person name="Lage O.M."/>
            <person name="Pohl T."/>
            <person name="Merkel B.J."/>
            <person name="Hornburger P."/>
            <person name="Mueller R.-W."/>
            <person name="Bruemmer F."/>
            <person name="Labrenz M."/>
            <person name="Spormann A.M."/>
            <person name="Op Den Camp H."/>
            <person name="Overmann J."/>
            <person name="Amann R."/>
            <person name="Jetten M.S.M."/>
            <person name="Mascher T."/>
            <person name="Medema M.H."/>
            <person name="Devos D.P."/>
            <person name="Kaster A.-K."/>
            <person name="Ovreas L."/>
            <person name="Rohde M."/>
            <person name="Galperin M.Y."/>
            <person name="Jogler C."/>
        </authorList>
    </citation>
    <scope>NUCLEOTIDE SEQUENCE [LARGE SCALE GENOMIC DNA]</scope>
    <source>
        <strain evidence="10 11">Q31b</strain>
    </source>
</reference>
<evidence type="ECO:0000256" key="1">
    <source>
        <dbReference type="ARBA" id="ARBA00001913"/>
    </source>
</evidence>
<dbReference type="PANTHER" id="PTHR45953">
    <property type="entry name" value="IDURONATE 2-SULFATASE"/>
    <property type="match status" value="1"/>
</dbReference>
<evidence type="ECO:0000256" key="7">
    <source>
        <dbReference type="SAM" id="MobiDB-lite"/>
    </source>
</evidence>
<dbReference type="AlphaFoldDB" id="A0A5C6DTF6"/>
<accession>A0A5C6DTF6</accession>
<comment type="cofactor">
    <cofactor evidence="1">
        <name>Ca(2+)</name>
        <dbReference type="ChEBI" id="CHEBI:29108"/>
    </cofactor>
</comment>
<dbReference type="Pfam" id="PF00884">
    <property type="entry name" value="Sulfatase"/>
    <property type="match status" value="1"/>
</dbReference>
<keyword evidence="5 10" id="KW-0378">Hydrolase</keyword>
<protein>
    <submittedName>
        <fullName evidence="10">Choline-sulfatase</fullName>
        <ecNumber evidence="10">3.1.6.6</ecNumber>
    </submittedName>
</protein>
<dbReference type="GO" id="GO:0046872">
    <property type="term" value="F:metal ion binding"/>
    <property type="evidence" value="ECO:0007669"/>
    <property type="project" value="UniProtKB-KW"/>
</dbReference>
<dbReference type="InterPro" id="IPR017850">
    <property type="entry name" value="Alkaline_phosphatase_core_sf"/>
</dbReference>
<dbReference type="Gene3D" id="3.40.720.10">
    <property type="entry name" value="Alkaline Phosphatase, subunit A"/>
    <property type="match status" value="1"/>
</dbReference>
<dbReference type="InterPro" id="IPR000917">
    <property type="entry name" value="Sulfatase_N"/>
</dbReference>
<dbReference type="EMBL" id="SJPY01000005">
    <property type="protein sequence ID" value="TWU39962.1"/>
    <property type="molecule type" value="Genomic_DNA"/>
</dbReference>
<evidence type="ECO:0000256" key="3">
    <source>
        <dbReference type="ARBA" id="ARBA00022723"/>
    </source>
</evidence>
<evidence type="ECO:0000256" key="2">
    <source>
        <dbReference type="ARBA" id="ARBA00008779"/>
    </source>
</evidence>
<dbReference type="GO" id="GO:0004423">
    <property type="term" value="F:iduronate-2-sulfatase activity"/>
    <property type="evidence" value="ECO:0007669"/>
    <property type="project" value="InterPro"/>
</dbReference>
<name>A0A5C6DTF6_9BACT</name>
<evidence type="ECO:0000256" key="6">
    <source>
        <dbReference type="ARBA" id="ARBA00022837"/>
    </source>
</evidence>
<dbReference type="InterPro" id="IPR037140">
    <property type="entry name" value="VHL_beta_dom_sf"/>
</dbReference>
<sequence length="582" mass="64825" precursor="true">MKVASLFLALALSFTGASTFAAEQPNVLFIAMDDLNDWIGCMGGHPQTITPNLDRLAASGILFTNAHCTAPACNPSRSAIFSGRAPNQSGMYDNRQQMRELLPDATLLPQRFRDHGYHASGSGKMLHYFIDAPSWDDYFPSPATENPIPDSFDPPNRPVSLPRGGRWQYIDTDWAALDVSDEEFGGDWLVTKWISERLQEPHEKPFFLACGIYRPHEPWFVPKKYFEPFPLESIQLPLGYKENDLDDVPPAGVRGARNRYFEHIQSEGQWRQGIQAYLASIHFADAMLGRVLDALQSGPHAKTTIVVLWSDHGWQLGEKEHWQKYTGWRGVTRVPLIVRVPASISPALPDGTAAGETCDEPANLLSLYPTLLELCGLPPQADNDGPSLVPLLKDPQQSQPGASWTHPCITFLAEPGSYSISGRSHRYIHYADGGEELYDIVNDPFEWDNLVADGSSNEELVRLRSLAPKQFAERVAPSVASLIALPWQSLQNENDAIPRSKPDGNPFDIYLINQRTTAVEVFKIDPDGKRQPFGQVQAGQQKPQRTRPGEVWMIADPDSKQELGYFQVDDRTARAIIPASSN</sequence>
<evidence type="ECO:0000256" key="8">
    <source>
        <dbReference type="SAM" id="SignalP"/>
    </source>
</evidence>
<gene>
    <name evidence="10" type="primary">betC_3</name>
    <name evidence="10" type="ORF">Q31b_32780</name>
</gene>
<dbReference type="EC" id="3.1.6.6" evidence="10"/>
<keyword evidence="4 8" id="KW-0732">Signal</keyword>
<dbReference type="CDD" id="cd16030">
    <property type="entry name" value="iduronate-2-sulfatase"/>
    <property type="match status" value="1"/>
</dbReference>
<evidence type="ECO:0000256" key="4">
    <source>
        <dbReference type="ARBA" id="ARBA00022729"/>
    </source>
</evidence>
<comment type="similarity">
    <text evidence="2">Belongs to the sulfatase family.</text>
</comment>
<feature type="domain" description="Sulfatase N-terminal" evidence="9">
    <location>
        <begin position="25"/>
        <end position="376"/>
    </location>
</feature>
<dbReference type="Gene3D" id="2.60.40.780">
    <property type="entry name" value="von Hippel-Lindau disease tumour suppressor, beta domain"/>
    <property type="match status" value="1"/>
</dbReference>
<dbReference type="GO" id="GO:0005737">
    <property type="term" value="C:cytoplasm"/>
    <property type="evidence" value="ECO:0007669"/>
    <property type="project" value="TreeGrafter"/>
</dbReference>
<feature type="region of interest" description="Disordered" evidence="7">
    <location>
        <begin position="528"/>
        <end position="547"/>
    </location>
</feature>
<keyword evidence="11" id="KW-1185">Reference proteome</keyword>
<dbReference type="GO" id="GO:0047753">
    <property type="term" value="F:choline-sulfatase activity"/>
    <property type="evidence" value="ECO:0007669"/>
    <property type="project" value="UniProtKB-EC"/>
</dbReference>
<dbReference type="InterPro" id="IPR035874">
    <property type="entry name" value="IDS"/>
</dbReference>
<dbReference type="OrthoDB" id="236884at2"/>